<gene>
    <name evidence="2" type="ORF">M011DRAFT_485718</name>
</gene>
<reference evidence="2" key="1">
    <citation type="journal article" date="2020" name="Stud. Mycol.">
        <title>101 Dothideomycetes genomes: a test case for predicting lifestyles and emergence of pathogens.</title>
        <authorList>
            <person name="Haridas S."/>
            <person name="Albert R."/>
            <person name="Binder M."/>
            <person name="Bloem J."/>
            <person name="Labutti K."/>
            <person name="Salamov A."/>
            <person name="Andreopoulos B."/>
            <person name="Baker S."/>
            <person name="Barry K."/>
            <person name="Bills G."/>
            <person name="Bluhm B."/>
            <person name="Cannon C."/>
            <person name="Castanera R."/>
            <person name="Culley D."/>
            <person name="Daum C."/>
            <person name="Ezra D."/>
            <person name="Gonzalez J."/>
            <person name="Henrissat B."/>
            <person name="Kuo A."/>
            <person name="Liang C."/>
            <person name="Lipzen A."/>
            <person name="Lutzoni F."/>
            <person name="Magnuson J."/>
            <person name="Mondo S."/>
            <person name="Nolan M."/>
            <person name="Ohm R."/>
            <person name="Pangilinan J."/>
            <person name="Park H.-J."/>
            <person name="Ramirez L."/>
            <person name="Alfaro M."/>
            <person name="Sun H."/>
            <person name="Tritt A."/>
            <person name="Yoshinaga Y."/>
            <person name="Zwiers L.-H."/>
            <person name="Turgeon B."/>
            <person name="Goodwin S."/>
            <person name="Spatafora J."/>
            <person name="Crous P."/>
            <person name="Grigoriev I."/>
        </authorList>
    </citation>
    <scope>NUCLEOTIDE SEQUENCE</scope>
    <source>
        <strain evidence="2">CBS 119925</strain>
    </source>
</reference>
<sequence>MDFDLDSTSGRLIAALVKGTRIMAWVHEKRNEYLEAKLMPHQYGTAESRKLSWRDIARAMEAQNDMIEALVFKTAKSLFMSLIPPDEVKKEDTLDELAFQEPVGCLDQESMGMESIHTEDVNEMFEDFGSPSPEPEKSYSATEESFRAEIGELKRQHQALAAENTLLRAMHFGDEDAKAEVGRLRSELVVAQHDAAHWRHLFEQTHYEKRYVERELLCESNRRMNLEMDAAKILARKLTHLARYRGDAGKGGEDLTVKKEGDTMGAEAM</sequence>
<accession>A0A6A6VCX8</accession>
<proteinExistence type="predicted"/>
<keyword evidence="3" id="KW-1185">Reference proteome</keyword>
<evidence type="ECO:0000313" key="3">
    <source>
        <dbReference type="Proteomes" id="UP000799440"/>
    </source>
</evidence>
<name>A0A6A6VCX8_9PLEO</name>
<evidence type="ECO:0000313" key="2">
    <source>
        <dbReference type="EMBL" id="KAF2748438.1"/>
    </source>
</evidence>
<dbReference type="EMBL" id="MU006569">
    <property type="protein sequence ID" value="KAF2748438.1"/>
    <property type="molecule type" value="Genomic_DNA"/>
</dbReference>
<organism evidence="2 3">
    <name type="scientific">Sporormia fimetaria CBS 119925</name>
    <dbReference type="NCBI Taxonomy" id="1340428"/>
    <lineage>
        <taxon>Eukaryota</taxon>
        <taxon>Fungi</taxon>
        <taxon>Dikarya</taxon>
        <taxon>Ascomycota</taxon>
        <taxon>Pezizomycotina</taxon>
        <taxon>Dothideomycetes</taxon>
        <taxon>Pleosporomycetidae</taxon>
        <taxon>Pleosporales</taxon>
        <taxon>Sporormiaceae</taxon>
        <taxon>Sporormia</taxon>
    </lineage>
</organism>
<dbReference type="AlphaFoldDB" id="A0A6A6VCX8"/>
<evidence type="ECO:0000256" key="1">
    <source>
        <dbReference type="SAM" id="MobiDB-lite"/>
    </source>
</evidence>
<protein>
    <submittedName>
        <fullName evidence="2">Uncharacterized protein</fullName>
    </submittedName>
</protein>
<dbReference type="Proteomes" id="UP000799440">
    <property type="component" value="Unassembled WGS sequence"/>
</dbReference>
<feature type="region of interest" description="Disordered" evidence="1">
    <location>
        <begin position="249"/>
        <end position="269"/>
    </location>
</feature>
<feature type="compositionally biased region" description="Basic and acidic residues" evidence="1">
    <location>
        <begin position="249"/>
        <end position="262"/>
    </location>
</feature>